<sequence>MIAKKREFYIGVIMLTGFAVILAILFSPIYNGKNGLCFLDNMFNSMSKGSAYYIPAMKVEADNLTGKTINLNLSMDKAAQGEIISKLLDRANANLSTAGTAFIITADLGQLLNTCLTDADAMYNNDGATVQQRYQINERVVLFNWYQLLKKVEKNLTKQKMFKEAKAVSLVNQKAVETAYNYYKVEAKSVKASAFMLGLALVFYVIYTLWYGFGIMFVFEGLGMQIEH</sequence>
<feature type="transmembrane region" description="Helical" evidence="1">
    <location>
        <begin position="194"/>
        <end position="219"/>
    </location>
</feature>
<feature type="transmembrane region" description="Helical" evidence="1">
    <location>
        <begin position="7"/>
        <end position="30"/>
    </location>
</feature>
<evidence type="ECO:0000313" key="2">
    <source>
        <dbReference type="EMBL" id="ACN16874.1"/>
    </source>
</evidence>
<gene>
    <name evidence="2" type="ordered locus">HRM2_38160</name>
</gene>
<evidence type="ECO:0000256" key="1">
    <source>
        <dbReference type="SAM" id="Phobius"/>
    </source>
</evidence>
<dbReference type="HOGENOM" id="CLU_1132158_0_0_7"/>
<dbReference type="AlphaFoldDB" id="C0QAU1"/>
<keyword evidence="3" id="KW-1185">Reference proteome</keyword>
<reference evidence="2 3" key="1">
    <citation type="journal article" date="2009" name="Environ. Microbiol.">
        <title>Genome sequence of Desulfobacterium autotrophicum HRM2, a marine sulfate reducer oxidizing organic carbon completely to carbon dioxide.</title>
        <authorList>
            <person name="Strittmatter A.W."/>
            <person name="Liesegang H."/>
            <person name="Rabus R."/>
            <person name="Decker I."/>
            <person name="Amann J."/>
            <person name="Andres S."/>
            <person name="Henne A."/>
            <person name="Fricke W.F."/>
            <person name="Martinez-Arias R."/>
            <person name="Bartels D."/>
            <person name="Goesmann A."/>
            <person name="Krause L."/>
            <person name="Puehler A."/>
            <person name="Klenk H.P."/>
            <person name="Richter M."/>
            <person name="Schuler M."/>
            <person name="Gloeckner F.O."/>
            <person name="Meyerdierks A."/>
            <person name="Gottschalk G."/>
            <person name="Amann R."/>
        </authorList>
    </citation>
    <scope>NUCLEOTIDE SEQUENCE [LARGE SCALE GENOMIC DNA]</scope>
    <source>
        <strain evidence="3">ATCC 43914 / DSM 3382 / HRM2</strain>
    </source>
</reference>
<dbReference type="eggNOG" id="ENOG5030F9Z">
    <property type="taxonomic scope" value="Bacteria"/>
</dbReference>
<evidence type="ECO:0000313" key="3">
    <source>
        <dbReference type="Proteomes" id="UP000000442"/>
    </source>
</evidence>
<dbReference type="RefSeq" id="WP_015905620.1">
    <property type="nucleotide sequence ID" value="NC_012108.1"/>
</dbReference>
<dbReference type="EMBL" id="CP001087">
    <property type="protein sequence ID" value="ACN16874.1"/>
    <property type="molecule type" value="Genomic_DNA"/>
</dbReference>
<dbReference type="OrthoDB" id="9779692at2"/>
<dbReference type="KEGG" id="dat:HRM2_38160"/>
<organism evidence="2 3">
    <name type="scientific">Desulforapulum autotrophicum (strain ATCC 43914 / DSM 3382 / VKM B-1955 / HRM2)</name>
    <name type="common">Desulfobacterium autotrophicum</name>
    <dbReference type="NCBI Taxonomy" id="177437"/>
    <lineage>
        <taxon>Bacteria</taxon>
        <taxon>Pseudomonadati</taxon>
        <taxon>Thermodesulfobacteriota</taxon>
        <taxon>Desulfobacteria</taxon>
        <taxon>Desulfobacterales</taxon>
        <taxon>Desulfobacteraceae</taxon>
        <taxon>Desulforapulum</taxon>
    </lineage>
</organism>
<accession>C0QAU1</accession>
<keyword evidence="1" id="KW-0472">Membrane</keyword>
<protein>
    <submittedName>
        <fullName evidence="2">Uncharacterized protein</fullName>
    </submittedName>
</protein>
<dbReference type="Proteomes" id="UP000000442">
    <property type="component" value="Chromosome"/>
</dbReference>
<keyword evidence="1" id="KW-1133">Transmembrane helix</keyword>
<keyword evidence="1" id="KW-0812">Transmembrane</keyword>
<dbReference type="STRING" id="177437.HRM2_38160"/>
<proteinExistence type="predicted"/>
<name>C0QAU1_DESAH</name>